<evidence type="ECO:0000259" key="16">
    <source>
        <dbReference type="Pfam" id="PF07715"/>
    </source>
</evidence>
<evidence type="ECO:0000256" key="10">
    <source>
        <dbReference type="PROSITE-ProRule" id="PRU01360"/>
    </source>
</evidence>
<keyword evidence="5 14" id="KW-0732">Signal</keyword>
<feature type="signal peptide" evidence="14">
    <location>
        <begin position="1"/>
        <end position="20"/>
    </location>
</feature>
<keyword evidence="3 10" id="KW-1134">Transmembrane beta strand</keyword>
<dbReference type="InterPro" id="IPR037066">
    <property type="entry name" value="Plug_dom_sf"/>
</dbReference>
<dbReference type="OrthoDB" id="9796221at2"/>
<evidence type="ECO:0000256" key="4">
    <source>
        <dbReference type="ARBA" id="ARBA00022692"/>
    </source>
</evidence>
<dbReference type="PANTHER" id="PTHR30069">
    <property type="entry name" value="TONB-DEPENDENT OUTER MEMBRANE RECEPTOR"/>
    <property type="match status" value="1"/>
</dbReference>
<evidence type="ECO:0000259" key="15">
    <source>
        <dbReference type="Pfam" id="PF00593"/>
    </source>
</evidence>
<sequence length="633" mass="68190">MTILKLTAAALTILPMSAHAQTTTETEDAIEDDGGCCSFYSERLPSRDTIVVTATGTELLARKSGYSVSNIGIDDIELRQPSTLSDLLATLPGVTVSNTGPIGGFSAVRIRGAEGEQTLTLIDGVRINDPSSPGGGFDFGNLLIGNIDRVEVLRGPNSVPWGSQAIGGVVNIITARPGSASNRALRAEYGSNNRTNLVGQYGISGDRVSASLGGGFFRDDGISAAANGSEADGYKQYAANGALEVILSDAVSIDLRGFYSHSRAELDGFPPPFYSLSDTPEYSTGQQVIGYAGINAEIGNLKNRIALTVNDINRDNFAAPGAAAPDFLSRGRTERFEYQGDWQLAQPVRAVFGIEHERSRFTDGSAPAKTRHSGAYAQAIIDPSETLTITLGARVDDHKSYGSKATFSANAAWRPTAQTVIRAAYGEGFKAPTLYQLFSFYGDPGLQPEVAKSYELGFEQGLLDGQLRFGATAFQRRTQNMIDFDLLIYRYNNIIRSRAKGIESFIELRPSDRFSVRANYTYVDSEKREDGAVDFVRHLRRPVHSLNASIDWQASSKLKLGADLRLASDSLDGSGGSVRMDGYVLAGIRAAYDISDALELYGRVENAGDTDYQTVAGYKAYGRNAHIGLRAKF</sequence>
<comment type="subcellular location">
    <subcellularLocation>
        <location evidence="1 10">Cell outer membrane</location>
        <topology evidence="1 10">Multi-pass membrane protein</topology>
    </subcellularLocation>
</comment>
<comment type="caution">
    <text evidence="17">The sequence shown here is derived from an EMBL/GenBank/DDBJ whole genome shotgun (WGS) entry which is preliminary data.</text>
</comment>
<keyword evidence="9 10" id="KW-0998">Cell outer membrane</keyword>
<comment type="similarity">
    <text evidence="10 13">Belongs to the TonB-dependent receptor family.</text>
</comment>
<dbReference type="InterPro" id="IPR036942">
    <property type="entry name" value="Beta-barrel_TonB_sf"/>
</dbReference>
<dbReference type="RefSeq" id="WP_115549012.1">
    <property type="nucleotide sequence ID" value="NZ_QRGP01000001.1"/>
</dbReference>
<organism evidence="17 18">
    <name type="scientific">Sphingorhabdus pulchriflava</name>
    <dbReference type="NCBI Taxonomy" id="2292257"/>
    <lineage>
        <taxon>Bacteria</taxon>
        <taxon>Pseudomonadati</taxon>
        <taxon>Pseudomonadota</taxon>
        <taxon>Alphaproteobacteria</taxon>
        <taxon>Sphingomonadales</taxon>
        <taxon>Sphingomonadaceae</taxon>
        <taxon>Sphingorhabdus</taxon>
    </lineage>
</organism>
<keyword evidence="6" id="KW-0406">Ion transport</keyword>
<keyword evidence="8 10" id="KW-0472">Membrane</keyword>
<evidence type="ECO:0000256" key="7">
    <source>
        <dbReference type="ARBA" id="ARBA00023077"/>
    </source>
</evidence>
<evidence type="ECO:0000256" key="5">
    <source>
        <dbReference type="ARBA" id="ARBA00022729"/>
    </source>
</evidence>
<dbReference type="GO" id="GO:0009279">
    <property type="term" value="C:cell outer membrane"/>
    <property type="evidence" value="ECO:0007669"/>
    <property type="project" value="UniProtKB-SubCell"/>
</dbReference>
<keyword evidence="17" id="KW-0675">Receptor</keyword>
<reference evidence="18" key="1">
    <citation type="submission" date="2018-08" db="EMBL/GenBank/DDBJ databases">
        <authorList>
            <person name="Kim S.-J."/>
            <person name="Jung G.-Y."/>
        </authorList>
    </citation>
    <scope>NUCLEOTIDE SEQUENCE [LARGE SCALE GENOMIC DNA]</scope>
    <source>
        <strain evidence="18">GY_G</strain>
    </source>
</reference>
<evidence type="ECO:0000256" key="13">
    <source>
        <dbReference type="RuleBase" id="RU003357"/>
    </source>
</evidence>
<dbReference type="GO" id="GO:0006811">
    <property type="term" value="P:monoatomic ion transport"/>
    <property type="evidence" value="ECO:0007669"/>
    <property type="project" value="UniProtKB-KW"/>
</dbReference>
<protein>
    <submittedName>
        <fullName evidence="17">TonB-dependent receptor</fullName>
    </submittedName>
</protein>
<dbReference type="PROSITE" id="PS52016">
    <property type="entry name" value="TONB_DEPENDENT_REC_3"/>
    <property type="match status" value="1"/>
</dbReference>
<evidence type="ECO:0000256" key="1">
    <source>
        <dbReference type="ARBA" id="ARBA00004571"/>
    </source>
</evidence>
<dbReference type="PROSITE" id="PS00430">
    <property type="entry name" value="TONB_DEPENDENT_REC_1"/>
    <property type="match status" value="1"/>
</dbReference>
<evidence type="ECO:0000313" key="18">
    <source>
        <dbReference type="Proteomes" id="UP000263833"/>
    </source>
</evidence>
<keyword evidence="18" id="KW-1185">Reference proteome</keyword>
<dbReference type="GO" id="GO:0015889">
    <property type="term" value="P:cobalamin transport"/>
    <property type="evidence" value="ECO:0007669"/>
    <property type="project" value="TreeGrafter"/>
</dbReference>
<dbReference type="InterPro" id="IPR000531">
    <property type="entry name" value="Beta-barrel_TonB"/>
</dbReference>
<dbReference type="EMBL" id="QRGP01000001">
    <property type="protein sequence ID" value="RDV07466.1"/>
    <property type="molecule type" value="Genomic_DNA"/>
</dbReference>
<dbReference type="InterPro" id="IPR012910">
    <property type="entry name" value="Plug_dom"/>
</dbReference>
<evidence type="ECO:0000256" key="9">
    <source>
        <dbReference type="ARBA" id="ARBA00023237"/>
    </source>
</evidence>
<feature type="domain" description="TonB-dependent receptor plug" evidence="16">
    <location>
        <begin position="62"/>
        <end position="169"/>
    </location>
</feature>
<evidence type="ECO:0000256" key="11">
    <source>
        <dbReference type="PROSITE-ProRule" id="PRU10143"/>
    </source>
</evidence>
<dbReference type="InterPro" id="IPR010917">
    <property type="entry name" value="TonB_rcpt_CS"/>
</dbReference>
<dbReference type="CDD" id="cd01347">
    <property type="entry name" value="ligand_gated_channel"/>
    <property type="match status" value="1"/>
</dbReference>
<dbReference type="AlphaFoldDB" id="A0A371BIP7"/>
<dbReference type="Pfam" id="PF07715">
    <property type="entry name" value="Plug"/>
    <property type="match status" value="1"/>
</dbReference>
<keyword evidence="2 10" id="KW-0813">Transport</keyword>
<dbReference type="PANTHER" id="PTHR30069:SF53">
    <property type="entry name" value="COLICIN I RECEPTOR-RELATED"/>
    <property type="match status" value="1"/>
</dbReference>
<dbReference type="Proteomes" id="UP000263833">
    <property type="component" value="Unassembled WGS sequence"/>
</dbReference>
<dbReference type="Pfam" id="PF00593">
    <property type="entry name" value="TonB_dep_Rec_b-barrel"/>
    <property type="match status" value="1"/>
</dbReference>
<dbReference type="Gene3D" id="2.170.130.10">
    <property type="entry name" value="TonB-dependent receptor, plug domain"/>
    <property type="match status" value="1"/>
</dbReference>
<feature type="domain" description="TonB-dependent receptor-like beta-barrel" evidence="15">
    <location>
        <begin position="190"/>
        <end position="606"/>
    </location>
</feature>
<feature type="short sequence motif" description="TonB box" evidence="11">
    <location>
        <begin position="49"/>
        <end position="55"/>
    </location>
</feature>
<feature type="short sequence motif" description="TonB C-terminal box" evidence="12">
    <location>
        <begin position="616"/>
        <end position="633"/>
    </location>
</feature>
<evidence type="ECO:0000256" key="12">
    <source>
        <dbReference type="PROSITE-ProRule" id="PRU10144"/>
    </source>
</evidence>
<feature type="chain" id="PRO_5016664130" evidence="14">
    <location>
        <begin position="21"/>
        <end position="633"/>
    </location>
</feature>
<proteinExistence type="inferred from homology"/>
<keyword evidence="4 10" id="KW-0812">Transmembrane</keyword>
<evidence type="ECO:0000256" key="2">
    <source>
        <dbReference type="ARBA" id="ARBA00022448"/>
    </source>
</evidence>
<evidence type="ECO:0000313" key="17">
    <source>
        <dbReference type="EMBL" id="RDV07466.1"/>
    </source>
</evidence>
<name>A0A371BIP7_9SPHN</name>
<dbReference type="InterPro" id="IPR039426">
    <property type="entry name" value="TonB-dep_rcpt-like"/>
</dbReference>
<evidence type="ECO:0000256" key="6">
    <source>
        <dbReference type="ARBA" id="ARBA00023065"/>
    </source>
</evidence>
<gene>
    <name evidence="17" type="ORF">DXH95_09020</name>
</gene>
<evidence type="ECO:0000256" key="14">
    <source>
        <dbReference type="SAM" id="SignalP"/>
    </source>
</evidence>
<dbReference type="SUPFAM" id="SSF56935">
    <property type="entry name" value="Porins"/>
    <property type="match status" value="1"/>
</dbReference>
<evidence type="ECO:0000256" key="3">
    <source>
        <dbReference type="ARBA" id="ARBA00022452"/>
    </source>
</evidence>
<dbReference type="Gene3D" id="2.40.170.20">
    <property type="entry name" value="TonB-dependent receptor, beta-barrel domain"/>
    <property type="match status" value="1"/>
</dbReference>
<dbReference type="InterPro" id="IPR010916">
    <property type="entry name" value="TonB_box_CS"/>
</dbReference>
<accession>A0A371BIP7</accession>
<dbReference type="PROSITE" id="PS01156">
    <property type="entry name" value="TONB_DEPENDENT_REC_2"/>
    <property type="match status" value="1"/>
</dbReference>
<keyword evidence="7 11" id="KW-0798">TonB box</keyword>
<evidence type="ECO:0000256" key="8">
    <source>
        <dbReference type="ARBA" id="ARBA00023136"/>
    </source>
</evidence>